<keyword evidence="3" id="KW-1185">Reference proteome</keyword>
<dbReference type="KEGG" id="amus:LMH87_009892"/>
<comment type="caution">
    <text evidence="2">The sequence shown here is derived from an EMBL/GenBank/DDBJ whole genome shotgun (WGS) entry which is preliminary data.</text>
</comment>
<dbReference type="EMBL" id="JAJHUN010000008">
    <property type="protein sequence ID" value="KAJ4153404.1"/>
    <property type="molecule type" value="Genomic_DNA"/>
</dbReference>
<feature type="compositionally biased region" description="Basic and acidic residues" evidence="1">
    <location>
        <begin position="55"/>
        <end position="66"/>
    </location>
</feature>
<dbReference type="InterPro" id="IPR011659">
    <property type="entry name" value="WD40"/>
</dbReference>
<sequence length="151" mass="16428">MAATFDKELARKSSTLWALRLDGGDATALSPIDNAEGIINFSISPDGKTIAYSSADEKSDERKKQDEEGEPAPPDVGGRIYPTLDYGSLIWNRKRRSSCKQNLEIEEPMHTGVTISSVNMASGEVLDLCVVMNDVASLVWAPDGKIYFICG</sequence>
<dbReference type="GeneID" id="80897051"/>
<dbReference type="Gene3D" id="2.120.10.30">
    <property type="entry name" value="TolB, C-terminal domain"/>
    <property type="match status" value="1"/>
</dbReference>
<name>A0A9W8QEX8_AKAMU</name>
<accession>A0A9W8QEX8</accession>
<feature type="region of interest" description="Disordered" evidence="1">
    <location>
        <begin position="53"/>
        <end position="78"/>
    </location>
</feature>
<dbReference type="RefSeq" id="XP_056054062.1">
    <property type="nucleotide sequence ID" value="XM_056196966.1"/>
</dbReference>
<dbReference type="Proteomes" id="UP001144673">
    <property type="component" value="Chromosome 5"/>
</dbReference>
<evidence type="ECO:0000313" key="2">
    <source>
        <dbReference type="EMBL" id="KAJ4153404.1"/>
    </source>
</evidence>
<reference evidence="2" key="1">
    <citation type="journal article" date="2023" name="Access Microbiol">
        <title>De-novo genome assembly for Akanthomyces muscarius, a biocontrol agent of insect agricultural pests.</title>
        <authorList>
            <person name="Erdos Z."/>
            <person name="Studholme D.J."/>
            <person name="Raymond B."/>
            <person name="Sharma M."/>
        </authorList>
    </citation>
    <scope>NUCLEOTIDE SEQUENCE</scope>
    <source>
        <strain evidence="2">Ve6</strain>
    </source>
</reference>
<evidence type="ECO:0000256" key="1">
    <source>
        <dbReference type="SAM" id="MobiDB-lite"/>
    </source>
</evidence>
<gene>
    <name evidence="2" type="ORF">LMH87_009892</name>
</gene>
<dbReference type="InterPro" id="IPR011042">
    <property type="entry name" value="6-blade_b-propeller_TolB-like"/>
</dbReference>
<dbReference type="SUPFAM" id="SSF82171">
    <property type="entry name" value="DPP6 N-terminal domain-like"/>
    <property type="match status" value="1"/>
</dbReference>
<dbReference type="AlphaFoldDB" id="A0A9W8QEX8"/>
<protein>
    <submittedName>
        <fullName evidence="2">Uncharacterized protein</fullName>
    </submittedName>
</protein>
<dbReference type="Pfam" id="PF07676">
    <property type="entry name" value="PD40"/>
    <property type="match status" value="1"/>
</dbReference>
<organism evidence="2 3">
    <name type="scientific">Akanthomyces muscarius</name>
    <name type="common">Entomopathogenic fungus</name>
    <name type="synonym">Lecanicillium muscarium</name>
    <dbReference type="NCBI Taxonomy" id="2231603"/>
    <lineage>
        <taxon>Eukaryota</taxon>
        <taxon>Fungi</taxon>
        <taxon>Dikarya</taxon>
        <taxon>Ascomycota</taxon>
        <taxon>Pezizomycotina</taxon>
        <taxon>Sordariomycetes</taxon>
        <taxon>Hypocreomycetidae</taxon>
        <taxon>Hypocreales</taxon>
        <taxon>Cordycipitaceae</taxon>
        <taxon>Akanthomyces</taxon>
    </lineage>
</organism>
<evidence type="ECO:0000313" key="3">
    <source>
        <dbReference type="Proteomes" id="UP001144673"/>
    </source>
</evidence>
<proteinExistence type="predicted"/>